<keyword evidence="2" id="KW-1185">Reference proteome</keyword>
<dbReference type="AlphaFoldDB" id="C3X1H7"/>
<comment type="caution">
    <text evidence="1">The sequence shown here is derived from an EMBL/GenBank/DDBJ whole genome shotgun (WGS) entry which is preliminary data.</text>
</comment>
<dbReference type="HOGENOM" id="CLU_2718469_0_0_4"/>
<dbReference type="Proteomes" id="UP000003973">
    <property type="component" value="Unassembled WGS sequence"/>
</dbReference>
<accession>C3X1H7</accession>
<gene>
    <name evidence="1" type="ORF">OFAG_00216</name>
</gene>
<evidence type="ECO:0000313" key="1">
    <source>
        <dbReference type="EMBL" id="EEO27063.2"/>
    </source>
</evidence>
<protein>
    <recommendedName>
        <fullName evidence="3">Integrase</fullName>
    </recommendedName>
</protein>
<dbReference type="InterPro" id="IPR011010">
    <property type="entry name" value="DNA_brk_join_enz"/>
</dbReference>
<name>C3X1H7_9BURK</name>
<evidence type="ECO:0008006" key="3">
    <source>
        <dbReference type="Google" id="ProtNLM"/>
    </source>
</evidence>
<evidence type="ECO:0000313" key="2">
    <source>
        <dbReference type="Proteomes" id="UP000003973"/>
    </source>
</evidence>
<dbReference type="SUPFAM" id="SSF56349">
    <property type="entry name" value="DNA breaking-rejoining enzymes"/>
    <property type="match status" value="1"/>
</dbReference>
<dbReference type="EMBL" id="ACDP02000029">
    <property type="protein sequence ID" value="EEO27063.2"/>
    <property type="molecule type" value="Genomic_DNA"/>
</dbReference>
<reference evidence="1" key="1">
    <citation type="submission" date="2011-10" db="EMBL/GenBank/DDBJ databases">
        <title>The Genome Sequence of Oxalobacter formigenes HOxBLS.</title>
        <authorList>
            <consortium name="The Broad Institute Genome Sequencing Platform"/>
            <person name="Earl A."/>
            <person name="Ward D."/>
            <person name="Feldgarden M."/>
            <person name="Gevers D."/>
            <person name="Allison M.J."/>
            <person name="Humphrey S."/>
            <person name="Young S.K."/>
            <person name="Zeng Q."/>
            <person name="Gargeya S."/>
            <person name="Fitzgerald M."/>
            <person name="Haas B."/>
            <person name="Abouelleil A."/>
            <person name="Alvarado L."/>
            <person name="Arachchi H.M."/>
            <person name="Berlin A."/>
            <person name="Brown A."/>
            <person name="Chapman S.B."/>
            <person name="Chen Z."/>
            <person name="Dunbar C."/>
            <person name="Freedman E."/>
            <person name="Gearin G."/>
            <person name="Goldberg J."/>
            <person name="Griggs A."/>
            <person name="Gujja S."/>
            <person name="Heiman D."/>
            <person name="Howarth C."/>
            <person name="Larson L."/>
            <person name="Lui A."/>
            <person name="MacDonald P.J.P."/>
            <person name="Montmayeur A."/>
            <person name="Murphy C."/>
            <person name="Neiman D."/>
            <person name="Pearson M."/>
            <person name="Priest M."/>
            <person name="Roberts A."/>
            <person name="Saif S."/>
            <person name="Shea T."/>
            <person name="Shenoy N."/>
            <person name="Sisk P."/>
            <person name="Stolte C."/>
            <person name="Sykes S."/>
            <person name="Wortman J."/>
            <person name="Nusbaum C."/>
            <person name="Birren B."/>
        </authorList>
    </citation>
    <scope>NUCLEOTIDE SEQUENCE [LARGE SCALE GENOMIC DNA]</scope>
    <source>
        <strain evidence="1">HOxBLS</strain>
    </source>
</reference>
<dbReference type="eggNOG" id="COG0582">
    <property type="taxonomic scope" value="Bacteria"/>
</dbReference>
<dbReference type="GO" id="GO:0003677">
    <property type="term" value="F:DNA binding"/>
    <property type="evidence" value="ECO:0007669"/>
    <property type="project" value="InterPro"/>
</dbReference>
<organism evidence="1 2">
    <name type="scientific">Oxalobacter paraformigenes</name>
    <dbReference type="NCBI Taxonomy" id="556268"/>
    <lineage>
        <taxon>Bacteria</taxon>
        <taxon>Pseudomonadati</taxon>
        <taxon>Pseudomonadota</taxon>
        <taxon>Betaproteobacteria</taxon>
        <taxon>Burkholderiales</taxon>
        <taxon>Oxalobacteraceae</taxon>
        <taxon>Oxalobacter</taxon>
    </lineage>
</organism>
<sequence>MPCRLCEPPVFGDPCQTWHTYASMTLSSGEAPMWVTHQRGHRDWTMIGKIYGKWIQNAQPEAGKKVVEMFRK</sequence>
<proteinExistence type="predicted"/>